<keyword evidence="3" id="KW-0238">DNA-binding</keyword>
<dbReference type="EMBL" id="JAHKPV010000017">
    <property type="protein sequence ID" value="MBU2874283.1"/>
    <property type="molecule type" value="Genomic_DNA"/>
</dbReference>
<dbReference type="Pfam" id="PF03466">
    <property type="entry name" value="LysR_substrate"/>
    <property type="match status" value="1"/>
</dbReference>
<proteinExistence type="inferred from homology"/>
<dbReference type="InterPro" id="IPR005119">
    <property type="entry name" value="LysR_subst-bd"/>
</dbReference>
<comment type="caution">
    <text evidence="6">The sequence shown here is derived from an EMBL/GenBank/DDBJ whole genome shotgun (WGS) entry which is preliminary data.</text>
</comment>
<dbReference type="PANTHER" id="PTHR30537:SF5">
    <property type="entry name" value="HTH-TYPE TRANSCRIPTIONAL ACTIVATOR TTDR-RELATED"/>
    <property type="match status" value="1"/>
</dbReference>
<name>A0ABS6AAM6_9GAMM</name>
<dbReference type="PROSITE" id="PS50931">
    <property type="entry name" value="HTH_LYSR"/>
    <property type="match status" value="1"/>
</dbReference>
<dbReference type="Proteomes" id="UP000753376">
    <property type="component" value="Unassembled WGS sequence"/>
</dbReference>
<dbReference type="PANTHER" id="PTHR30537">
    <property type="entry name" value="HTH-TYPE TRANSCRIPTIONAL REGULATOR"/>
    <property type="match status" value="1"/>
</dbReference>
<evidence type="ECO:0000259" key="5">
    <source>
        <dbReference type="PROSITE" id="PS50931"/>
    </source>
</evidence>
<dbReference type="Pfam" id="PF00126">
    <property type="entry name" value="HTH_1"/>
    <property type="match status" value="1"/>
</dbReference>
<dbReference type="RefSeq" id="WP_216008122.1">
    <property type="nucleotide sequence ID" value="NZ_JAHKPV010000017.1"/>
</dbReference>
<organism evidence="6 7">
    <name type="scientific">Marinobacter salexigens</name>
    <dbReference type="NCBI Taxonomy" id="1925763"/>
    <lineage>
        <taxon>Bacteria</taxon>
        <taxon>Pseudomonadati</taxon>
        <taxon>Pseudomonadota</taxon>
        <taxon>Gammaproteobacteria</taxon>
        <taxon>Pseudomonadales</taxon>
        <taxon>Marinobacteraceae</taxon>
        <taxon>Marinobacter</taxon>
    </lineage>
</organism>
<evidence type="ECO:0000313" key="7">
    <source>
        <dbReference type="Proteomes" id="UP000753376"/>
    </source>
</evidence>
<dbReference type="InterPro" id="IPR000847">
    <property type="entry name" value="LysR_HTH_N"/>
</dbReference>
<evidence type="ECO:0000256" key="4">
    <source>
        <dbReference type="ARBA" id="ARBA00023163"/>
    </source>
</evidence>
<reference evidence="6 7" key="1">
    <citation type="submission" date="2021-05" db="EMBL/GenBank/DDBJ databases">
        <title>Draft genomes of bacteria isolated from model marine particles.</title>
        <authorList>
            <person name="Datta M.S."/>
            <person name="Schwartzman J.A."/>
            <person name="Enke T.N."/>
            <person name="Saavedra J."/>
            <person name="Cermak N."/>
            <person name="Cordero O.X."/>
        </authorList>
    </citation>
    <scope>NUCLEOTIDE SEQUENCE [LARGE SCALE GENOMIC DNA]</scope>
    <source>
        <strain evidence="6 7">D2M19</strain>
    </source>
</reference>
<feature type="domain" description="HTH lysR-type" evidence="5">
    <location>
        <begin position="16"/>
        <end position="73"/>
    </location>
</feature>
<sequence>MRRLSIATPCSPNSNLDLGTLRIFVAIVETGSFVSGGKALGLTRSAAGKAMARLEAHLGTRLLHRTTRMVSMTVDGERFFQRCVQILQDLEEAEADIRQDLPQPKGTLRISVTEAYGRIVVLPFLKSFLETWSELDVEVNLSDRVVDLVEEGFDLSIRIGDIPADSQLIARTVEHAQPYLYASASYLKRFGEPAEPSDLTNHQRLVYGLGVHSTGWNLVTSSGSEVCIDGGRKLRFDSGEAIRESALHGMGVAYLPSFLVDDDVESGRLVRLLPNYGGKRLPIQMVYASRNRLAQKVRLFIDGLVKHRREN</sequence>
<comment type="similarity">
    <text evidence="1">Belongs to the LysR transcriptional regulatory family.</text>
</comment>
<protein>
    <submittedName>
        <fullName evidence="6">LysR family transcriptional regulator</fullName>
    </submittedName>
</protein>
<keyword evidence="4" id="KW-0804">Transcription</keyword>
<evidence type="ECO:0000256" key="1">
    <source>
        <dbReference type="ARBA" id="ARBA00009437"/>
    </source>
</evidence>
<evidence type="ECO:0000313" key="6">
    <source>
        <dbReference type="EMBL" id="MBU2874283.1"/>
    </source>
</evidence>
<dbReference type="CDD" id="cd08422">
    <property type="entry name" value="PBP2_CrgA_like"/>
    <property type="match status" value="1"/>
</dbReference>
<keyword evidence="7" id="KW-1185">Reference proteome</keyword>
<dbReference type="InterPro" id="IPR058163">
    <property type="entry name" value="LysR-type_TF_proteobact-type"/>
</dbReference>
<keyword evidence="2" id="KW-0805">Transcription regulation</keyword>
<accession>A0ABS6AAM6</accession>
<gene>
    <name evidence="6" type="ORF">KO508_09715</name>
</gene>
<evidence type="ECO:0000256" key="2">
    <source>
        <dbReference type="ARBA" id="ARBA00023015"/>
    </source>
</evidence>
<evidence type="ECO:0000256" key="3">
    <source>
        <dbReference type="ARBA" id="ARBA00023125"/>
    </source>
</evidence>